<dbReference type="PANTHER" id="PTHR30535:SF4">
    <property type="entry name" value="HEMIN-BINDING PERIPLASMIC PROTEIN HMUT"/>
    <property type="match status" value="1"/>
</dbReference>
<dbReference type="SUPFAM" id="SSF53807">
    <property type="entry name" value="Helical backbone' metal receptor"/>
    <property type="match status" value="1"/>
</dbReference>
<organism evidence="3 4">
    <name type="scientific">Roseibium polysiphoniae</name>
    <dbReference type="NCBI Taxonomy" id="2571221"/>
    <lineage>
        <taxon>Bacteria</taxon>
        <taxon>Pseudomonadati</taxon>
        <taxon>Pseudomonadota</taxon>
        <taxon>Alphaproteobacteria</taxon>
        <taxon>Hyphomicrobiales</taxon>
        <taxon>Stappiaceae</taxon>
        <taxon>Roseibium</taxon>
    </lineage>
</organism>
<dbReference type="Pfam" id="PF01497">
    <property type="entry name" value="Peripla_BP_2"/>
    <property type="match status" value="1"/>
</dbReference>
<reference evidence="3 4" key="1">
    <citation type="submission" date="2020-09" db="EMBL/GenBank/DDBJ databases">
        <title>The genome sequence of type strain Labrenzia polysiphoniae KACC 19711.</title>
        <authorList>
            <person name="Liu Y."/>
        </authorList>
    </citation>
    <scope>NUCLEOTIDE SEQUENCE [LARGE SCALE GENOMIC DNA]</scope>
    <source>
        <strain evidence="3 4">KACC 19711</strain>
    </source>
</reference>
<feature type="signal peptide" evidence="1">
    <location>
        <begin position="1"/>
        <end position="28"/>
    </location>
</feature>
<name>A0ABR9CB95_9HYPH</name>
<keyword evidence="4" id="KW-1185">Reference proteome</keyword>
<dbReference type="PANTHER" id="PTHR30535">
    <property type="entry name" value="VITAMIN B12-BINDING PROTEIN"/>
    <property type="match status" value="1"/>
</dbReference>
<feature type="chain" id="PRO_5045872974" evidence="1">
    <location>
        <begin position="29"/>
        <end position="295"/>
    </location>
</feature>
<dbReference type="Proteomes" id="UP000615687">
    <property type="component" value="Unassembled WGS sequence"/>
</dbReference>
<keyword evidence="1" id="KW-0732">Signal</keyword>
<dbReference type="InterPro" id="IPR002491">
    <property type="entry name" value="ABC_transptr_periplasmic_BD"/>
</dbReference>
<dbReference type="PROSITE" id="PS50983">
    <property type="entry name" value="FE_B12_PBP"/>
    <property type="match status" value="1"/>
</dbReference>
<dbReference type="InterPro" id="IPR050902">
    <property type="entry name" value="ABC_Transporter_SBP"/>
</dbReference>
<evidence type="ECO:0000256" key="1">
    <source>
        <dbReference type="SAM" id="SignalP"/>
    </source>
</evidence>
<accession>A0ABR9CB95</accession>
<dbReference type="RefSeq" id="WP_192109509.1">
    <property type="nucleotide sequence ID" value="NZ_JACYXJ010000004.1"/>
</dbReference>
<dbReference type="EMBL" id="JACYXJ010000004">
    <property type="protein sequence ID" value="MBD8877082.1"/>
    <property type="molecule type" value="Genomic_DNA"/>
</dbReference>
<proteinExistence type="predicted"/>
<evidence type="ECO:0000313" key="3">
    <source>
        <dbReference type="EMBL" id="MBD8877082.1"/>
    </source>
</evidence>
<dbReference type="CDD" id="cd01149">
    <property type="entry name" value="HutB"/>
    <property type="match status" value="1"/>
</dbReference>
<feature type="domain" description="Fe/B12 periplasmic-binding" evidence="2">
    <location>
        <begin position="39"/>
        <end position="294"/>
    </location>
</feature>
<protein>
    <submittedName>
        <fullName evidence="3">ABC transporter substrate-binding protein</fullName>
    </submittedName>
</protein>
<dbReference type="Gene3D" id="3.40.50.1980">
    <property type="entry name" value="Nitrogenase molybdenum iron protein domain"/>
    <property type="match status" value="2"/>
</dbReference>
<comment type="caution">
    <text evidence="3">The sequence shown here is derived from an EMBL/GenBank/DDBJ whole genome shotgun (WGS) entry which is preliminary data.</text>
</comment>
<gene>
    <name evidence="3" type="ORF">IG617_12355</name>
</gene>
<evidence type="ECO:0000313" key="4">
    <source>
        <dbReference type="Proteomes" id="UP000615687"/>
    </source>
</evidence>
<sequence length="295" mass="30995">MSFRSTFSSRFVFLFATALLGSHLFLQGAATAEQAAAERIVAIGGSVTEIVYALGEEDRLIARDTTSTFPPEATELPDVGYIRALSPEGVLSVSPDMILMLDGAGPPETLELLAKSGIPIVGIPEDYSGEGILQKVQAVGEALGVTEKAKALNDDLRLALSSAAEENANRTKDIKVLFVLSAKGGRILASGDKTAASGILKLVGAENATKDFAGYKQLTDEAILEAAPDVILMMSNGRDHGASAQTLFDHPAVSLTPAGENKRLIQMPGNYLLGFGPRTPEVIHELAAKLTEFGG</sequence>
<evidence type="ECO:0000259" key="2">
    <source>
        <dbReference type="PROSITE" id="PS50983"/>
    </source>
</evidence>